<comment type="caution">
    <text evidence="1">The sequence shown here is derived from an EMBL/GenBank/DDBJ whole genome shotgun (WGS) entry which is preliminary data.</text>
</comment>
<sequence>MPNFQKDLVIECDASGLSAYENEMLAALIARTKMDVLFDRKTLQIDMTMRLSIAVAMRTRHQMPCLRCMKRRKHQPLWTYPFLKLIGSTYFKKNRRKTRKFRDQFELKANILQEARGGVKGGHSRIRTTLERNKTKNVASPGFLQPLLVRELVWSDISIDFIEDLPKSHVMEVIMMVVDRLSKYSHFLALSHLFTANDVA</sequence>
<dbReference type="PANTHER" id="PTHR45835">
    <property type="entry name" value="YALI0A06105P"/>
    <property type="match status" value="1"/>
</dbReference>
<organism evidence="1 2">
    <name type="scientific">Xanthoceras sorbifolium</name>
    <dbReference type="NCBI Taxonomy" id="99658"/>
    <lineage>
        <taxon>Eukaryota</taxon>
        <taxon>Viridiplantae</taxon>
        <taxon>Streptophyta</taxon>
        <taxon>Embryophyta</taxon>
        <taxon>Tracheophyta</taxon>
        <taxon>Spermatophyta</taxon>
        <taxon>Magnoliopsida</taxon>
        <taxon>eudicotyledons</taxon>
        <taxon>Gunneridae</taxon>
        <taxon>Pentapetalae</taxon>
        <taxon>rosids</taxon>
        <taxon>malvids</taxon>
        <taxon>Sapindales</taxon>
        <taxon>Sapindaceae</taxon>
        <taxon>Xanthoceroideae</taxon>
        <taxon>Xanthoceras</taxon>
    </lineage>
</organism>
<evidence type="ECO:0000313" key="2">
    <source>
        <dbReference type="Proteomes" id="UP000827721"/>
    </source>
</evidence>
<evidence type="ECO:0000313" key="1">
    <source>
        <dbReference type="EMBL" id="KAH7568096.1"/>
    </source>
</evidence>
<name>A0ABQ8HUW9_9ROSI</name>
<protein>
    <submittedName>
        <fullName evidence="1">Uncharacterized protein</fullName>
    </submittedName>
</protein>
<accession>A0ABQ8HUW9</accession>
<keyword evidence="2" id="KW-1185">Reference proteome</keyword>
<dbReference type="Proteomes" id="UP000827721">
    <property type="component" value="Unassembled WGS sequence"/>
</dbReference>
<gene>
    <name evidence="1" type="ORF">JRO89_XS07G0235900</name>
</gene>
<proteinExistence type="predicted"/>
<dbReference type="PANTHER" id="PTHR45835:SF99">
    <property type="entry name" value="CHROMO DOMAIN-CONTAINING PROTEIN-RELATED"/>
    <property type="match status" value="1"/>
</dbReference>
<reference evidence="1 2" key="1">
    <citation type="submission" date="2021-02" db="EMBL/GenBank/DDBJ databases">
        <title>Plant Genome Project.</title>
        <authorList>
            <person name="Zhang R.-G."/>
        </authorList>
    </citation>
    <scope>NUCLEOTIDE SEQUENCE [LARGE SCALE GENOMIC DNA]</scope>
    <source>
        <tissue evidence="1">Leaves</tissue>
    </source>
</reference>
<dbReference type="EMBL" id="JAFEMO010000007">
    <property type="protein sequence ID" value="KAH7568096.1"/>
    <property type="molecule type" value="Genomic_DNA"/>
</dbReference>